<evidence type="ECO:0000313" key="3">
    <source>
        <dbReference type="Proteomes" id="UP000289738"/>
    </source>
</evidence>
<keyword evidence="3" id="KW-1185">Reference proteome</keyword>
<dbReference type="STRING" id="3818.A0A444ZLF1"/>
<dbReference type="InterPro" id="IPR046341">
    <property type="entry name" value="SET_dom_sf"/>
</dbReference>
<sequence>MLIASHETTAAVLTWNLDKMRKAQAEVMLATVRCEEIAREKYKAAKEELHQLEEDMKRSPTEYLNRLSSQIDTCLSESLFVSKAIKAGDCILKVSYRVQITADNIPAKIKSLISEEVANVAKLAVLLLIEGKLGHDSQWNPYICRLPWQEELHNTAGFLFILNESELEMIHQSSVYWETINQKSQIERDFLAIRPRQSLLQANNTL</sequence>
<comment type="caution">
    <text evidence="2">The sequence shown here is derived from an EMBL/GenBank/DDBJ whole genome shotgun (WGS) entry which is preliminary data.</text>
</comment>
<protein>
    <submittedName>
        <fullName evidence="2">Uncharacterized protein</fullName>
    </submittedName>
</protein>
<dbReference type="SUPFAM" id="SSF82199">
    <property type="entry name" value="SET domain"/>
    <property type="match status" value="1"/>
</dbReference>
<dbReference type="GO" id="GO:0016279">
    <property type="term" value="F:protein-lysine N-methyltransferase activity"/>
    <property type="evidence" value="ECO:0007669"/>
    <property type="project" value="TreeGrafter"/>
</dbReference>
<dbReference type="PANTHER" id="PTHR13271">
    <property type="entry name" value="UNCHARACTERIZED PUTATIVE METHYLTRANSFERASE"/>
    <property type="match status" value="1"/>
</dbReference>
<dbReference type="Proteomes" id="UP000289738">
    <property type="component" value="Chromosome B04"/>
</dbReference>
<accession>A0A444ZLF1</accession>
<reference evidence="2 3" key="1">
    <citation type="submission" date="2019-01" db="EMBL/GenBank/DDBJ databases">
        <title>Sequencing of cultivated peanut Arachis hypogaea provides insights into genome evolution and oil improvement.</title>
        <authorList>
            <person name="Chen X."/>
        </authorList>
    </citation>
    <scope>NUCLEOTIDE SEQUENCE [LARGE SCALE GENOMIC DNA]</scope>
    <source>
        <strain evidence="3">cv. Fuhuasheng</strain>
        <tissue evidence="2">Leaves</tissue>
    </source>
</reference>
<dbReference type="PANTHER" id="PTHR13271:SF134">
    <property type="entry name" value="OS01G0976450 PROTEIN"/>
    <property type="match status" value="1"/>
</dbReference>
<dbReference type="AlphaFoldDB" id="A0A444ZLF1"/>
<feature type="coiled-coil region" evidence="1">
    <location>
        <begin position="35"/>
        <end position="62"/>
    </location>
</feature>
<evidence type="ECO:0000313" key="2">
    <source>
        <dbReference type="EMBL" id="RYR15010.1"/>
    </source>
</evidence>
<dbReference type="InterPro" id="IPR050600">
    <property type="entry name" value="SETD3_SETD6_MTase"/>
</dbReference>
<organism evidence="2 3">
    <name type="scientific">Arachis hypogaea</name>
    <name type="common">Peanut</name>
    <dbReference type="NCBI Taxonomy" id="3818"/>
    <lineage>
        <taxon>Eukaryota</taxon>
        <taxon>Viridiplantae</taxon>
        <taxon>Streptophyta</taxon>
        <taxon>Embryophyta</taxon>
        <taxon>Tracheophyta</taxon>
        <taxon>Spermatophyta</taxon>
        <taxon>Magnoliopsida</taxon>
        <taxon>eudicotyledons</taxon>
        <taxon>Gunneridae</taxon>
        <taxon>Pentapetalae</taxon>
        <taxon>rosids</taxon>
        <taxon>fabids</taxon>
        <taxon>Fabales</taxon>
        <taxon>Fabaceae</taxon>
        <taxon>Papilionoideae</taxon>
        <taxon>50 kb inversion clade</taxon>
        <taxon>dalbergioids sensu lato</taxon>
        <taxon>Dalbergieae</taxon>
        <taxon>Pterocarpus clade</taxon>
        <taxon>Arachis</taxon>
    </lineage>
</organism>
<dbReference type="Gene3D" id="3.90.1410.10">
    <property type="entry name" value="set domain protein methyltransferase, domain 1"/>
    <property type="match status" value="1"/>
</dbReference>
<proteinExistence type="predicted"/>
<keyword evidence="1" id="KW-0175">Coiled coil</keyword>
<dbReference type="EMBL" id="SDMP01000014">
    <property type="protein sequence ID" value="RYR15010.1"/>
    <property type="molecule type" value="Genomic_DNA"/>
</dbReference>
<name>A0A444ZLF1_ARAHY</name>
<evidence type="ECO:0000256" key="1">
    <source>
        <dbReference type="SAM" id="Coils"/>
    </source>
</evidence>
<gene>
    <name evidence="2" type="ORF">Ahy_B04g071737</name>
</gene>